<feature type="transmembrane region" description="Helical" evidence="8">
    <location>
        <begin position="82"/>
        <end position="98"/>
    </location>
</feature>
<sequence length="317" mass="35872">MERVLPIVLVALVVLMGLEFLSYRLDQRQTRSRAGMSARDTAASVSVYALALVTRPAGKLTGIPVVLLASALAPIHLPVTNWWVWVSALVLTDLAYYVKHRMAHRIRVFWAAHSVHHSSQYFNLSTGVRTPWLVPGWLFLSAVVYVPLVLAGFPVWMIFGCHAIVIFYQYPIHTERVDRLPRPIEYLFNTPSHHRVHHGANNPYLNKNYGGIFIVWDRLFGSYAEEGAPIQFGLTKNITTHNPIKLNYHEFVTMLGDIRHARTWRGRIGYLLRPPEWSESADADQGRPTAPNPAPADREQAGSRSPQENLRWAAANT</sequence>
<evidence type="ECO:0000256" key="3">
    <source>
        <dbReference type="ARBA" id="ARBA00022989"/>
    </source>
</evidence>
<feature type="transmembrane region" description="Helical" evidence="8">
    <location>
        <begin position="45"/>
        <end position="70"/>
    </location>
</feature>
<dbReference type="AlphaFoldDB" id="A0A447GH27"/>
<evidence type="ECO:0000256" key="2">
    <source>
        <dbReference type="ARBA" id="ARBA00022692"/>
    </source>
</evidence>
<keyword evidence="2 8" id="KW-0812">Transmembrane</keyword>
<dbReference type="InterPro" id="IPR006694">
    <property type="entry name" value="Fatty_acid_hydroxylase"/>
</dbReference>
<evidence type="ECO:0000256" key="6">
    <source>
        <dbReference type="ARBA" id="ARBA00023136"/>
    </source>
</evidence>
<proteinExistence type="predicted"/>
<accession>A0A447GH27</accession>
<keyword evidence="5" id="KW-0443">Lipid metabolism</keyword>
<gene>
    <name evidence="10" type="ORF">MB901379_03394</name>
</gene>
<dbReference type="GO" id="GO:0012505">
    <property type="term" value="C:endomembrane system"/>
    <property type="evidence" value="ECO:0007669"/>
    <property type="project" value="UniProtKB-SubCell"/>
</dbReference>
<dbReference type="GO" id="GO:0016020">
    <property type="term" value="C:membrane"/>
    <property type="evidence" value="ECO:0007669"/>
    <property type="project" value="GOC"/>
</dbReference>
<evidence type="ECO:0000313" key="10">
    <source>
        <dbReference type="EMBL" id="VDM89811.1"/>
    </source>
</evidence>
<dbReference type="GO" id="GO:0005506">
    <property type="term" value="F:iron ion binding"/>
    <property type="evidence" value="ECO:0007669"/>
    <property type="project" value="InterPro"/>
</dbReference>
<keyword evidence="4" id="KW-0560">Oxidoreductase</keyword>
<dbReference type="EMBL" id="LR130759">
    <property type="protein sequence ID" value="VDM89811.1"/>
    <property type="molecule type" value="Genomic_DNA"/>
</dbReference>
<feature type="transmembrane region" description="Helical" evidence="8">
    <location>
        <begin position="137"/>
        <end position="159"/>
    </location>
</feature>
<keyword evidence="11" id="KW-1185">Reference proteome</keyword>
<dbReference type="PANTHER" id="PTHR21624:SF1">
    <property type="entry name" value="ALKYLGLYCEROL MONOOXYGENASE"/>
    <property type="match status" value="1"/>
</dbReference>
<keyword evidence="3 8" id="KW-1133">Transmembrane helix</keyword>
<dbReference type="RefSeq" id="WP_158017584.1">
    <property type="nucleotide sequence ID" value="NZ_CBCSKE010000013.1"/>
</dbReference>
<dbReference type="InterPro" id="IPR051689">
    <property type="entry name" value="Sterol_desaturase/TMEM195"/>
</dbReference>
<evidence type="ECO:0000256" key="1">
    <source>
        <dbReference type="ARBA" id="ARBA00004127"/>
    </source>
</evidence>
<evidence type="ECO:0000256" key="8">
    <source>
        <dbReference type="SAM" id="Phobius"/>
    </source>
</evidence>
<feature type="transmembrane region" description="Helical" evidence="8">
    <location>
        <begin position="6"/>
        <end position="25"/>
    </location>
</feature>
<keyword evidence="6 8" id="KW-0472">Membrane</keyword>
<dbReference type="GO" id="GO:0008610">
    <property type="term" value="P:lipid biosynthetic process"/>
    <property type="evidence" value="ECO:0007669"/>
    <property type="project" value="InterPro"/>
</dbReference>
<feature type="domain" description="Fatty acid hydroxylase" evidence="9">
    <location>
        <begin position="85"/>
        <end position="222"/>
    </location>
</feature>
<dbReference type="GO" id="GO:0050479">
    <property type="term" value="F:glyceryl-ether monooxygenase activity"/>
    <property type="evidence" value="ECO:0007669"/>
    <property type="project" value="TreeGrafter"/>
</dbReference>
<dbReference type="KEGG" id="mbai:MB901379_03394"/>
<evidence type="ECO:0000256" key="7">
    <source>
        <dbReference type="SAM" id="MobiDB-lite"/>
    </source>
</evidence>
<dbReference type="Pfam" id="PF04116">
    <property type="entry name" value="FA_hydroxylase"/>
    <property type="match status" value="1"/>
</dbReference>
<dbReference type="Proteomes" id="UP000269998">
    <property type="component" value="Chromosome"/>
</dbReference>
<evidence type="ECO:0000259" key="9">
    <source>
        <dbReference type="Pfam" id="PF04116"/>
    </source>
</evidence>
<dbReference type="GO" id="GO:0006643">
    <property type="term" value="P:membrane lipid metabolic process"/>
    <property type="evidence" value="ECO:0007669"/>
    <property type="project" value="TreeGrafter"/>
</dbReference>
<organism evidence="10 11">
    <name type="scientific">Mycobacterium basiliense</name>
    <dbReference type="NCBI Taxonomy" id="2094119"/>
    <lineage>
        <taxon>Bacteria</taxon>
        <taxon>Bacillati</taxon>
        <taxon>Actinomycetota</taxon>
        <taxon>Actinomycetes</taxon>
        <taxon>Mycobacteriales</taxon>
        <taxon>Mycobacteriaceae</taxon>
        <taxon>Mycobacterium</taxon>
    </lineage>
</organism>
<evidence type="ECO:0000256" key="4">
    <source>
        <dbReference type="ARBA" id="ARBA00023002"/>
    </source>
</evidence>
<reference evidence="11" key="1">
    <citation type="submission" date="2018-02" db="EMBL/GenBank/DDBJ databases">
        <authorList>
            <person name="Seth-Smith MB H."/>
            <person name="Seth-Smith H."/>
        </authorList>
    </citation>
    <scope>NUCLEOTIDE SEQUENCE [LARGE SCALE GENOMIC DNA]</scope>
</reference>
<feature type="region of interest" description="Disordered" evidence="7">
    <location>
        <begin position="278"/>
        <end position="317"/>
    </location>
</feature>
<comment type="subcellular location">
    <subcellularLocation>
        <location evidence="1">Endomembrane system</location>
        <topology evidence="1">Multi-pass membrane protein</topology>
    </subcellularLocation>
</comment>
<protein>
    <submittedName>
        <fullName evidence="10">Fatty acid hydroxylase superfamily protein</fullName>
    </submittedName>
</protein>
<evidence type="ECO:0000256" key="5">
    <source>
        <dbReference type="ARBA" id="ARBA00023098"/>
    </source>
</evidence>
<dbReference type="PANTHER" id="PTHR21624">
    <property type="entry name" value="STEROL DESATURASE-RELATED PROTEIN"/>
    <property type="match status" value="1"/>
</dbReference>
<dbReference type="OrthoDB" id="9770329at2"/>
<name>A0A447GH27_9MYCO</name>
<evidence type="ECO:0000313" key="11">
    <source>
        <dbReference type="Proteomes" id="UP000269998"/>
    </source>
</evidence>